<comment type="similarity">
    <text evidence="4">Belongs to the SbcD family.</text>
</comment>
<dbReference type="InterPro" id="IPR050535">
    <property type="entry name" value="DNA_Repair-Maintenance_Comp"/>
</dbReference>
<organism evidence="6 7">
    <name type="scientific">Olivibacter domesticus</name>
    <name type="common">Pseudosphingobacterium domesticum</name>
    <dbReference type="NCBI Taxonomy" id="407022"/>
    <lineage>
        <taxon>Bacteria</taxon>
        <taxon>Pseudomonadati</taxon>
        <taxon>Bacteroidota</taxon>
        <taxon>Sphingobacteriia</taxon>
        <taxon>Sphingobacteriales</taxon>
        <taxon>Sphingobacteriaceae</taxon>
        <taxon>Olivibacter</taxon>
    </lineage>
</organism>
<dbReference type="AlphaFoldDB" id="A0A1H7L4Y2"/>
<dbReference type="GO" id="GO:0004519">
    <property type="term" value="F:endonuclease activity"/>
    <property type="evidence" value="ECO:0007669"/>
    <property type="project" value="UniProtKB-KW"/>
</dbReference>
<keyword evidence="2 4" id="KW-0378">Hydrolase</keyword>
<keyword evidence="7" id="KW-1185">Reference proteome</keyword>
<evidence type="ECO:0000256" key="2">
    <source>
        <dbReference type="ARBA" id="ARBA00022801"/>
    </source>
</evidence>
<evidence type="ECO:0000256" key="1">
    <source>
        <dbReference type="ARBA" id="ARBA00022722"/>
    </source>
</evidence>
<comment type="subunit">
    <text evidence="4">Heterodimer of SbcC and SbcD.</text>
</comment>
<reference evidence="7" key="1">
    <citation type="submission" date="2016-10" db="EMBL/GenBank/DDBJ databases">
        <authorList>
            <person name="Varghese N."/>
            <person name="Submissions S."/>
        </authorList>
    </citation>
    <scope>NUCLEOTIDE SEQUENCE [LARGE SCALE GENOMIC DNA]</scope>
    <source>
        <strain evidence="7">DSM 18733</strain>
    </source>
</reference>
<dbReference type="OrthoDB" id="9773856at2"/>
<dbReference type="PANTHER" id="PTHR30337">
    <property type="entry name" value="COMPONENT OF ATP-DEPENDENT DSDNA EXONUCLEASE"/>
    <property type="match status" value="1"/>
</dbReference>
<keyword evidence="4" id="KW-0235">DNA replication</keyword>
<dbReference type="InterPro" id="IPR004593">
    <property type="entry name" value="SbcD"/>
</dbReference>
<keyword evidence="4" id="KW-0233">DNA recombination</keyword>
<evidence type="ECO:0000256" key="3">
    <source>
        <dbReference type="ARBA" id="ARBA00022839"/>
    </source>
</evidence>
<dbReference type="RefSeq" id="WP_093321442.1">
    <property type="nucleotide sequence ID" value="NZ_FOAF01000001.1"/>
</dbReference>
<protein>
    <recommendedName>
        <fullName evidence="4">Nuclease SbcCD subunit D</fullName>
    </recommendedName>
</protein>
<dbReference type="GO" id="GO:0008408">
    <property type="term" value="F:3'-5' exonuclease activity"/>
    <property type="evidence" value="ECO:0007669"/>
    <property type="project" value="InterPro"/>
</dbReference>
<name>A0A1H7L4Y2_OLID1</name>
<dbReference type="InterPro" id="IPR004843">
    <property type="entry name" value="Calcineurin-like_PHP"/>
</dbReference>
<feature type="domain" description="Calcineurin-like phosphoesterase" evidence="5">
    <location>
        <begin position="1"/>
        <end position="99"/>
    </location>
</feature>
<dbReference type="NCBIfam" id="TIGR00619">
    <property type="entry name" value="sbcd"/>
    <property type="match status" value="1"/>
</dbReference>
<keyword evidence="1 4" id="KW-0540">Nuclease</keyword>
<evidence type="ECO:0000256" key="4">
    <source>
        <dbReference type="RuleBase" id="RU363069"/>
    </source>
</evidence>
<dbReference type="Proteomes" id="UP000199421">
    <property type="component" value="Unassembled WGS sequence"/>
</dbReference>
<dbReference type="Pfam" id="PF00149">
    <property type="entry name" value="Metallophos"/>
    <property type="match status" value="1"/>
</dbReference>
<dbReference type="STRING" id="407022.SAMN05661044_01560"/>
<dbReference type="InterPro" id="IPR041796">
    <property type="entry name" value="Mre11_N"/>
</dbReference>
<dbReference type="GO" id="GO:0006310">
    <property type="term" value="P:DNA recombination"/>
    <property type="evidence" value="ECO:0007669"/>
    <property type="project" value="UniProtKB-KW"/>
</dbReference>
<dbReference type="InterPro" id="IPR029052">
    <property type="entry name" value="Metallo-depent_PP-like"/>
</dbReference>
<evidence type="ECO:0000313" key="7">
    <source>
        <dbReference type="Proteomes" id="UP000199421"/>
    </source>
</evidence>
<keyword evidence="4" id="KW-0255">Endonuclease</keyword>
<proteinExistence type="inferred from homology"/>
<dbReference type="EMBL" id="FOAF01000001">
    <property type="protein sequence ID" value="SEK94123.1"/>
    <property type="molecule type" value="Genomic_DNA"/>
</dbReference>
<dbReference type="Gene3D" id="3.60.21.10">
    <property type="match status" value="1"/>
</dbReference>
<dbReference type="SUPFAM" id="SSF56300">
    <property type="entry name" value="Metallo-dependent phosphatases"/>
    <property type="match status" value="1"/>
</dbReference>
<accession>A0A1H7L4Y2</accession>
<sequence>MKILHTADWHLGKRLEKFSRLEEQRIVLEEIIVIADDEDVDVILVAGDLFDSFNPSTEATELLYKSLKKLTKNGERLVVAIAGNHDSPDRIDAPDSLARACGILFAGYPQTTFFKETLDCGISISQSEPGFIEVKLPKYDYPLRLIITPYANEYRMKTFLAASNEEDELRNLLGRQWLDLAERYCDSKGVNVLMAHLFMMKKGEVPPEEPEDEKPILHIGGAQAIYTANIPKPIQYVALGHLHRYQEIDKLKMPIVYSSSPLSYSFAEAGQQKYVVIVTLKPGEEASFRQQPLQTGKPLHRKRFEDINEAKEWLQQNQNSWVELTIVSDDFMNAEDRRSLLQVHEGIVTIIPEVRNITGLASESKSIDLNQPIDELFVQYFAYKNKQQPSEEILKLFKEIKAEQVEE</sequence>
<dbReference type="PANTHER" id="PTHR30337:SF0">
    <property type="entry name" value="NUCLEASE SBCCD SUBUNIT D"/>
    <property type="match status" value="1"/>
</dbReference>
<evidence type="ECO:0000313" key="6">
    <source>
        <dbReference type="EMBL" id="SEK94123.1"/>
    </source>
</evidence>
<comment type="function">
    <text evidence="4">SbcCD cleaves DNA hairpin structures. These structures can inhibit DNA replication and are intermediates in certain DNA recombination reactions. The complex acts as a 3'-&gt;5' double strand exonuclease that can open hairpins. It also has a 5' single-strand endonuclease activity.</text>
</comment>
<dbReference type="GO" id="GO:0006260">
    <property type="term" value="P:DNA replication"/>
    <property type="evidence" value="ECO:0007669"/>
    <property type="project" value="UniProtKB-KW"/>
</dbReference>
<keyword evidence="3 4" id="KW-0269">Exonuclease</keyword>
<dbReference type="CDD" id="cd00840">
    <property type="entry name" value="MPP_Mre11_N"/>
    <property type="match status" value="1"/>
</dbReference>
<gene>
    <name evidence="4" type="primary">sbcD</name>
    <name evidence="6" type="ORF">SAMN05661044_01560</name>
</gene>
<evidence type="ECO:0000259" key="5">
    <source>
        <dbReference type="Pfam" id="PF00149"/>
    </source>
</evidence>